<keyword evidence="2" id="KW-0456">Lyase</keyword>
<keyword evidence="2" id="KW-0378">Hydrolase</keyword>
<feature type="compositionally biased region" description="Gly residues" evidence="1">
    <location>
        <begin position="10"/>
        <end position="21"/>
    </location>
</feature>
<keyword evidence="2" id="KW-0255">Endonuclease</keyword>
<feature type="compositionally biased region" description="Basic residues" evidence="1">
    <location>
        <begin position="142"/>
        <end position="154"/>
    </location>
</feature>
<evidence type="ECO:0000313" key="2">
    <source>
        <dbReference type="EMBL" id="CAA9353087.1"/>
    </source>
</evidence>
<dbReference type="EMBL" id="CADCTX010000824">
    <property type="protein sequence ID" value="CAA9353087.1"/>
    <property type="molecule type" value="Genomic_DNA"/>
</dbReference>
<reference evidence="2" key="1">
    <citation type="submission" date="2020-02" db="EMBL/GenBank/DDBJ databases">
        <authorList>
            <person name="Meier V. D."/>
        </authorList>
    </citation>
    <scope>NUCLEOTIDE SEQUENCE</scope>
    <source>
        <strain evidence="2">AVDCRST_MAG40</strain>
    </source>
</reference>
<feature type="non-terminal residue" evidence="2">
    <location>
        <position position="227"/>
    </location>
</feature>
<dbReference type="AlphaFoldDB" id="A0A6J4M9E2"/>
<feature type="non-terminal residue" evidence="2">
    <location>
        <position position="1"/>
    </location>
</feature>
<protein>
    <submittedName>
        <fullName evidence="2">Endonuclease III</fullName>
        <ecNumber evidence="2">4.2.99.18</ecNumber>
    </submittedName>
</protein>
<dbReference type="GO" id="GO:0140078">
    <property type="term" value="F:class I DNA-(apurinic or apyrimidinic site) endonuclease activity"/>
    <property type="evidence" value="ECO:0007669"/>
    <property type="project" value="UniProtKB-EC"/>
</dbReference>
<name>A0A6J4M9E2_9BACT</name>
<keyword evidence="2" id="KW-0540">Nuclease</keyword>
<organism evidence="2">
    <name type="scientific">uncultured Gemmatimonadaceae bacterium</name>
    <dbReference type="NCBI Taxonomy" id="246130"/>
    <lineage>
        <taxon>Bacteria</taxon>
        <taxon>Pseudomonadati</taxon>
        <taxon>Gemmatimonadota</taxon>
        <taxon>Gemmatimonadia</taxon>
        <taxon>Gemmatimonadales</taxon>
        <taxon>Gemmatimonadaceae</taxon>
        <taxon>environmental samples</taxon>
    </lineage>
</organism>
<evidence type="ECO:0000256" key="1">
    <source>
        <dbReference type="SAM" id="MobiDB-lite"/>
    </source>
</evidence>
<feature type="region of interest" description="Disordered" evidence="1">
    <location>
        <begin position="1"/>
        <end position="227"/>
    </location>
</feature>
<dbReference type="EC" id="4.2.99.18" evidence="2"/>
<accession>A0A6J4M9E2</accession>
<feature type="compositionally biased region" description="Basic and acidic residues" evidence="1">
    <location>
        <begin position="86"/>
        <end position="109"/>
    </location>
</feature>
<feature type="compositionally biased region" description="Basic residues" evidence="1">
    <location>
        <begin position="110"/>
        <end position="119"/>
    </location>
</feature>
<sequence>AQASLRRGRGAGAGPHRGGGARGRRGDVRAARRERRPPGLRVDLPAARGVHHLHPHARRDEPPRGPAPLRAGGHPGGRGRARRRGDRGADRREHLPRAQGRPDPRDRRAYRGGVRRRAAGRPGRADVVQGGGPQVREPGAGRGHRQRRHRRGRARPPGDQPVGLRRRAHARGDDVAARGHPAAAPLGGDQPAARAVRQARVHGRAPPVLHMPGAGAVPAGGSDLAPL</sequence>
<proteinExistence type="predicted"/>
<gene>
    <name evidence="2" type="ORF">AVDCRST_MAG40-3008</name>
</gene>